<reference evidence="1 2" key="1">
    <citation type="submission" date="2019-05" db="EMBL/GenBank/DDBJ databases">
        <title>Another draft genome of Portunus trituberculatus and its Hox gene families provides insights of decapod evolution.</title>
        <authorList>
            <person name="Jeong J.-H."/>
            <person name="Song I."/>
            <person name="Kim S."/>
            <person name="Choi T."/>
            <person name="Kim D."/>
            <person name="Ryu S."/>
            <person name="Kim W."/>
        </authorList>
    </citation>
    <scope>NUCLEOTIDE SEQUENCE [LARGE SCALE GENOMIC DNA]</scope>
    <source>
        <tissue evidence="1">Muscle</tissue>
    </source>
</reference>
<gene>
    <name evidence="1" type="ORF">E2C01_090355</name>
</gene>
<organism evidence="1 2">
    <name type="scientific">Portunus trituberculatus</name>
    <name type="common">Swimming crab</name>
    <name type="synonym">Neptunus trituberculatus</name>
    <dbReference type="NCBI Taxonomy" id="210409"/>
    <lineage>
        <taxon>Eukaryota</taxon>
        <taxon>Metazoa</taxon>
        <taxon>Ecdysozoa</taxon>
        <taxon>Arthropoda</taxon>
        <taxon>Crustacea</taxon>
        <taxon>Multicrustacea</taxon>
        <taxon>Malacostraca</taxon>
        <taxon>Eumalacostraca</taxon>
        <taxon>Eucarida</taxon>
        <taxon>Decapoda</taxon>
        <taxon>Pleocyemata</taxon>
        <taxon>Brachyura</taxon>
        <taxon>Eubrachyura</taxon>
        <taxon>Portunoidea</taxon>
        <taxon>Portunidae</taxon>
        <taxon>Portuninae</taxon>
        <taxon>Portunus</taxon>
    </lineage>
</organism>
<dbReference type="Proteomes" id="UP000324222">
    <property type="component" value="Unassembled WGS sequence"/>
</dbReference>
<name>A0A5B7JQ39_PORTR</name>
<keyword evidence="2" id="KW-1185">Reference proteome</keyword>
<protein>
    <submittedName>
        <fullName evidence="1">Uncharacterized protein</fullName>
    </submittedName>
</protein>
<evidence type="ECO:0000313" key="2">
    <source>
        <dbReference type="Proteomes" id="UP000324222"/>
    </source>
</evidence>
<proteinExistence type="predicted"/>
<dbReference type="AlphaFoldDB" id="A0A5B7JQ39"/>
<comment type="caution">
    <text evidence="1">The sequence shown here is derived from an EMBL/GenBank/DDBJ whole genome shotgun (WGS) entry which is preliminary data.</text>
</comment>
<evidence type="ECO:0000313" key="1">
    <source>
        <dbReference type="EMBL" id="MPC95158.1"/>
    </source>
</evidence>
<accession>A0A5B7JQ39</accession>
<dbReference type="EMBL" id="VSRR010101209">
    <property type="protein sequence ID" value="MPC95158.1"/>
    <property type="molecule type" value="Genomic_DNA"/>
</dbReference>
<sequence>MCRQLRSALIYRNQDLHICNAFDSLHLFLSLLFAMAHSRRFAVHPVIREARDHAIRDAASWFTSI</sequence>